<dbReference type="Pfam" id="PF12349">
    <property type="entry name" value="Sterol-sensing"/>
    <property type="match status" value="1"/>
</dbReference>
<feature type="transmembrane region" description="Helical" evidence="8">
    <location>
        <begin position="629"/>
        <end position="655"/>
    </location>
</feature>
<dbReference type="InterPro" id="IPR052081">
    <property type="entry name" value="Dispatched_Hh_regulator"/>
</dbReference>
<keyword evidence="5" id="KW-0325">Glycoprotein</keyword>
<accession>A0A9W7G2L4</accession>
<feature type="domain" description="SSD" evidence="9">
    <location>
        <begin position="543"/>
        <end position="654"/>
    </location>
</feature>
<dbReference type="SUPFAM" id="SSF82866">
    <property type="entry name" value="Multidrug efflux transporter AcrB transmembrane domain"/>
    <property type="match status" value="2"/>
</dbReference>
<protein>
    <recommendedName>
        <fullName evidence="9">SSD domain-containing protein</fullName>
    </recommendedName>
</protein>
<evidence type="ECO:0000256" key="5">
    <source>
        <dbReference type="ARBA" id="ARBA00023180"/>
    </source>
</evidence>
<feature type="transmembrane region" description="Helical" evidence="8">
    <location>
        <begin position="1154"/>
        <end position="1177"/>
    </location>
</feature>
<feature type="transmembrane region" description="Helical" evidence="8">
    <location>
        <begin position="1051"/>
        <end position="1071"/>
    </location>
</feature>
<comment type="caution">
    <text evidence="10">The sequence shown here is derived from an EMBL/GenBank/DDBJ whole genome shotgun (WGS) entry which is preliminary data.</text>
</comment>
<evidence type="ECO:0000256" key="8">
    <source>
        <dbReference type="SAM" id="Phobius"/>
    </source>
</evidence>
<keyword evidence="2 8" id="KW-0812">Transmembrane</keyword>
<keyword evidence="4 8" id="KW-0472">Membrane</keyword>
<dbReference type="GO" id="GO:0022857">
    <property type="term" value="F:transmembrane transporter activity"/>
    <property type="evidence" value="ECO:0007669"/>
    <property type="project" value="TreeGrafter"/>
</dbReference>
<sequence length="1211" mass="134677">MKQGGKIPKRLLGIPAVTPHNSTHSNLEVILNQPIPSQAGREVESDKSLSTCMSAKVTDGVIAETGATSKGNQGPTANNSPASMSTTQTGIWANFVDDRNNLKFVNYVVRMPRMILMLFMGMCLVITWLLGKMVFAEGNPITPDTYTYDIEDVRSIAFDSFTLASEELIDDYAKFRTDIGSYASGSETFSSVYADMKANGNHSSYFINKENNETLKLSEVGDITYWIYEAEKDSGVFSKDGLEVMDEAESMFPEHSQWERYCLREYPDPNNPDDYSCAKALSAMNIFKASSWDQDMVDSIMERLDNPVPGFPLIPNPQVEGAFLGGREIYQLIGFCTKFGVACDVFENPLFAAIIDESDVNVAKAFSSQLDADFKAVTDLWTGTGPINSNPDDVSLFCAYMKELPSQAFLVDFFFSTDFSKTNLVSKYSRSITRWGAPNEPHEDYKDWEDERKNYVLKEFFDDMDKIASKEHSPHINAYYFMRVLILDVFLAILANDGMFAAISISIVYFYMWYMLGSFFLANVGFFEIVMSIPTAWFTADQIIGVKYFSGLNPLCLFIVAAIGADDIFVFIDAYRQSAFKGPHIVRDLETRMSYVYRRAGLAMLITSATTCSAFLCTVASPIASTKSFGIFASLVIFMDYALVMTCFCTAVVLYHDHFEESTVTVCNDAQGAFGCYDCCCPCCCPCIPKLKETSTERAAKRGPNDPVQQDKITEFYKGPFTNFILNPGKRLPTMAVLSIWLFVAMYYMTKLEPTKKAEQFLDDEHPLQKAITILNEGFPVASDDRGAKMYFIWGIKDVDRTGVSQMFDDPGFDDPFVGNPVFDEEWKLTQACQAKIYNYTEAVRSPLNDEKYFDFVKVGGAGMRAVSNWMDEMVDWTKGGDTGPFDSTTCKRNTLGRPSSFPVPDNEMEEALVRFAHQPSCLESAPYPGAFIIDTYKETSRGSGLEASEFGFDGEKLKMASISMESKVLDPWSEIAEDLAMEQYEFFMAEADYINSIMGDECGDVMMTDADQKFILMNNQKIFRTSAITGAMIGCAIAFLVIFVSTMNPVIAAFATFSITCVLCSVVGAVTMRGWTLGTTTAILISILAGFSVDYVVHLAHAYVETPGNSDQRVRGAFSDMGVSVMSGMLTSVLASLPLFLCKINFFSAFGTFLCATIGFSWIYANFMFMGLMATFDVTKFSMKKLKEEGAKVEDGGVEMKQVPTNAADV</sequence>
<dbReference type="AlphaFoldDB" id="A0A9W7G2L4"/>
<evidence type="ECO:0000256" key="2">
    <source>
        <dbReference type="ARBA" id="ARBA00022692"/>
    </source>
</evidence>
<evidence type="ECO:0000256" key="4">
    <source>
        <dbReference type="ARBA" id="ARBA00023136"/>
    </source>
</evidence>
<comment type="subcellular location">
    <subcellularLocation>
        <location evidence="1">Membrane</location>
        <topology evidence="1">Multi-pass membrane protein</topology>
    </subcellularLocation>
</comment>
<dbReference type="InterPro" id="IPR053958">
    <property type="entry name" value="HMGCR/SNAP/NPC1-like_SSD"/>
</dbReference>
<evidence type="ECO:0000313" key="10">
    <source>
        <dbReference type="EMBL" id="GMI33331.1"/>
    </source>
</evidence>
<feature type="transmembrane region" description="Helical" evidence="8">
    <location>
        <begin position="520"/>
        <end position="540"/>
    </location>
</feature>
<evidence type="ECO:0000256" key="7">
    <source>
        <dbReference type="SAM" id="MobiDB-lite"/>
    </source>
</evidence>
<dbReference type="GO" id="GO:0016020">
    <property type="term" value="C:membrane"/>
    <property type="evidence" value="ECO:0007669"/>
    <property type="project" value="UniProtKB-SubCell"/>
</dbReference>
<feature type="transmembrane region" description="Helical" evidence="8">
    <location>
        <begin position="1023"/>
        <end position="1045"/>
    </location>
</feature>
<dbReference type="EMBL" id="BRYA01000028">
    <property type="protein sequence ID" value="GMI33331.1"/>
    <property type="molecule type" value="Genomic_DNA"/>
</dbReference>
<keyword evidence="11" id="KW-1185">Reference proteome</keyword>
<organism evidence="10 11">
    <name type="scientific">Triparma columacea</name>
    <dbReference type="NCBI Taxonomy" id="722753"/>
    <lineage>
        <taxon>Eukaryota</taxon>
        <taxon>Sar</taxon>
        <taxon>Stramenopiles</taxon>
        <taxon>Ochrophyta</taxon>
        <taxon>Bolidophyceae</taxon>
        <taxon>Parmales</taxon>
        <taxon>Triparmaceae</taxon>
        <taxon>Triparma</taxon>
    </lineage>
</organism>
<evidence type="ECO:0000313" key="11">
    <source>
        <dbReference type="Proteomes" id="UP001165065"/>
    </source>
</evidence>
<comment type="similarity">
    <text evidence="6">Belongs to the dispatched family.</text>
</comment>
<proteinExistence type="inferred from homology"/>
<dbReference type="Proteomes" id="UP001165065">
    <property type="component" value="Unassembled WGS sequence"/>
</dbReference>
<feature type="transmembrane region" description="Helical" evidence="8">
    <location>
        <begin position="552"/>
        <end position="575"/>
    </location>
</feature>
<dbReference type="PANTHER" id="PTHR45951:SF7">
    <property type="entry name" value="SSD DOMAIN-CONTAINING PROTEIN"/>
    <property type="match status" value="1"/>
</dbReference>
<evidence type="ECO:0000256" key="6">
    <source>
        <dbReference type="ARBA" id="ARBA00038046"/>
    </source>
</evidence>
<evidence type="ECO:0000256" key="3">
    <source>
        <dbReference type="ARBA" id="ARBA00022989"/>
    </source>
</evidence>
<dbReference type="PANTHER" id="PTHR45951">
    <property type="entry name" value="PROTEIN DISPATCHED-RELATED"/>
    <property type="match status" value="1"/>
</dbReference>
<feature type="region of interest" description="Disordered" evidence="7">
    <location>
        <begin position="65"/>
        <end position="84"/>
    </location>
</feature>
<evidence type="ECO:0000259" key="9">
    <source>
        <dbReference type="PROSITE" id="PS50156"/>
    </source>
</evidence>
<name>A0A9W7G2L4_9STRA</name>
<dbReference type="Gene3D" id="1.20.1640.10">
    <property type="entry name" value="Multidrug efflux transporter AcrB transmembrane domain"/>
    <property type="match status" value="2"/>
</dbReference>
<feature type="compositionally biased region" description="Polar residues" evidence="7">
    <location>
        <begin position="66"/>
        <end position="84"/>
    </location>
</feature>
<dbReference type="InterPro" id="IPR000731">
    <property type="entry name" value="SSD"/>
</dbReference>
<gene>
    <name evidence="10" type="ORF">TrCOL_g2093</name>
</gene>
<dbReference type="OrthoDB" id="429851at2759"/>
<feature type="transmembrane region" description="Helical" evidence="8">
    <location>
        <begin position="489"/>
        <end position="514"/>
    </location>
</feature>
<keyword evidence="3 8" id="KW-1133">Transmembrane helix</keyword>
<feature type="transmembrane region" description="Helical" evidence="8">
    <location>
        <begin position="1083"/>
        <end position="1102"/>
    </location>
</feature>
<feature type="transmembrane region" description="Helical" evidence="8">
    <location>
        <begin position="1122"/>
        <end position="1142"/>
    </location>
</feature>
<evidence type="ECO:0000256" key="1">
    <source>
        <dbReference type="ARBA" id="ARBA00004141"/>
    </source>
</evidence>
<reference evidence="11" key="1">
    <citation type="journal article" date="2023" name="Commun. Biol.">
        <title>Genome analysis of Parmales, the sister group of diatoms, reveals the evolutionary specialization of diatoms from phago-mixotrophs to photoautotrophs.</title>
        <authorList>
            <person name="Ban H."/>
            <person name="Sato S."/>
            <person name="Yoshikawa S."/>
            <person name="Yamada K."/>
            <person name="Nakamura Y."/>
            <person name="Ichinomiya M."/>
            <person name="Sato N."/>
            <person name="Blanc-Mathieu R."/>
            <person name="Endo H."/>
            <person name="Kuwata A."/>
            <person name="Ogata H."/>
        </authorList>
    </citation>
    <scope>NUCLEOTIDE SEQUENCE [LARGE SCALE GENOMIC DNA]</scope>
</reference>
<dbReference type="PROSITE" id="PS50156">
    <property type="entry name" value="SSD"/>
    <property type="match status" value="1"/>
</dbReference>
<feature type="transmembrane region" description="Helical" evidence="8">
    <location>
        <begin position="114"/>
        <end position="131"/>
    </location>
</feature>
<feature type="transmembrane region" description="Helical" evidence="8">
    <location>
        <begin position="595"/>
        <end position="617"/>
    </location>
</feature>